<accession>A0A6A2XQQ9</accession>
<evidence type="ECO:0000256" key="1">
    <source>
        <dbReference type="PROSITE-ProRule" id="PRU00023"/>
    </source>
</evidence>
<dbReference type="SMART" id="SM00248">
    <property type="entry name" value="ANK"/>
    <property type="match status" value="6"/>
</dbReference>
<organism evidence="4 5">
    <name type="scientific">Hibiscus syriacus</name>
    <name type="common">Rose of Sharon</name>
    <dbReference type="NCBI Taxonomy" id="106335"/>
    <lineage>
        <taxon>Eukaryota</taxon>
        <taxon>Viridiplantae</taxon>
        <taxon>Streptophyta</taxon>
        <taxon>Embryophyta</taxon>
        <taxon>Tracheophyta</taxon>
        <taxon>Spermatophyta</taxon>
        <taxon>Magnoliopsida</taxon>
        <taxon>eudicotyledons</taxon>
        <taxon>Gunneridae</taxon>
        <taxon>Pentapetalae</taxon>
        <taxon>rosids</taxon>
        <taxon>malvids</taxon>
        <taxon>Malvales</taxon>
        <taxon>Malvaceae</taxon>
        <taxon>Malvoideae</taxon>
        <taxon>Hibiscus</taxon>
    </lineage>
</organism>
<dbReference type="Proteomes" id="UP000436088">
    <property type="component" value="Unassembled WGS sequence"/>
</dbReference>
<dbReference type="InterPro" id="IPR026961">
    <property type="entry name" value="PGG_dom"/>
</dbReference>
<keyword evidence="2" id="KW-0812">Transmembrane</keyword>
<dbReference type="SUPFAM" id="SSF81665">
    <property type="entry name" value="Calcium ATPase, transmembrane domain M"/>
    <property type="match status" value="1"/>
</dbReference>
<dbReference type="PANTHER" id="PTHR24128:SF46">
    <property type="entry name" value="ALPHA-LATROTOXIN-LHE1A-LIKE ISOFORM X1"/>
    <property type="match status" value="1"/>
</dbReference>
<dbReference type="PANTHER" id="PTHR24128">
    <property type="entry name" value="HOMEOBOX PROTEIN WARIAI"/>
    <property type="match status" value="1"/>
</dbReference>
<feature type="repeat" description="ANK" evidence="1">
    <location>
        <begin position="179"/>
        <end position="211"/>
    </location>
</feature>
<sequence length="496" mass="55838">MDESLRNAARKGNVSDLYTLIQRNGNVLRRLDEVEFIDTPLHIAASEGCMRFAMEMFNLKPSFARKLNQQGLSPLHLAVEKGHKEMALRLLEIDTDLTRVKGKNGETPLHYISKDGDHDGLLDRFLEACPESILDVTTQNRTALHIAVENERHDVLRILTGMLMKKDYRREVVNWKDEDGNTALHLAASKNQPQMLQLLLNCMADKHATNQAGLTALDVAQQHNNKGCITILLGCLIPLVSNIKYKLEKQIVKHVTKASSLIFHDIDNISGEDRSALLVILGLLLAGTYQASLSPPGGVWQCGNSSKKLGRSVMDPSEFLLFFIPTYIVFIVTFFLTLAMLKPFPSGFRTAIQVLLAFLAVCFDQSISFITPTSLALAVHIFSTIVFMLMVFMCITYQVSKFSVSIVGCWMLPFYFSGGDVIQVLLLHFLYDEFWKGTILVVGYSLLFTVYAIVDAHGHDDDQNPINIIMYPIVLIGWWLFFHLCRFCMKQRTSGL</sequence>
<dbReference type="AlphaFoldDB" id="A0A6A2XQQ9"/>
<dbReference type="PROSITE" id="PS50297">
    <property type="entry name" value="ANK_REP_REGION"/>
    <property type="match status" value="2"/>
</dbReference>
<dbReference type="Gene3D" id="1.25.40.20">
    <property type="entry name" value="Ankyrin repeat-containing domain"/>
    <property type="match status" value="1"/>
</dbReference>
<dbReference type="Pfam" id="PF12796">
    <property type="entry name" value="Ank_2"/>
    <property type="match status" value="3"/>
</dbReference>
<feature type="transmembrane region" description="Helical" evidence="2">
    <location>
        <begin position="466"/>
        <end position="485"/>
    </location>
</feature>
<dbReference type="InterPro" id="IPR023298">
    <property type="entry name" value="ATPase_P-typ_TM_dom_sf"/>
</dbReference>
<evidence type="ECO:0000313" key="4">
    <source>
        <dbReference type="EMBL" id="KAE8669235.1"/>
    </source>
</evidence>
<name>A0A6A2XQQ9_HIBSY</name>
<keyword evidence="1" id="KW-0040">ANK repeat</keyword>
<keyword evidence="2" id="KW-0472">Membrane</keyword>
<evidence type="ECO:0000259" key="3">
    <source>
        <dbReference type="Pfam" id="PF13962"/>
    </source>
</evidence>
<dbReference type="Pfam" id="PF13962">
    <property type="entry name" value="PGG"/>
    <property type="match status" value="1"/>
</dbReference>
<evidence type="ECO:0000256" key="2">
    <source>
        <dbReference type="SAM" id="Phobius"/>
    </source>
</evidence>
<dbReference type="OrthoDB" id="194358at2759"/>
<feature type="transmembrane region" description="Helical" evidence="2">
    <location>
        <begin position="319"/>
        <end position="341"/>
    </location>
</feature>
<feature type="transmembrane region" description="Helical" evidence="2">
    <location>
        <begin position="405"/>
        <end position="427"/>
    </location>
</feature>
<feature type="repeat" description="ANK" evidence="1">
    <location>
        <begin position="70"/>
        <end position="102"/>
    </location>
</feature>
<keyword evidence="5" id="KW-1185">Reference proteome</keyword>
<keyword evidence="2" id="KW-1133">Transmembrane helix</keyword>
<comment type="caution">
    <text evidence="4">The sequence shown here is derived from an EMBL/GenBank/DDBJ whole genome shotgun (WGS) entry which is preliminary data.</text>
</comment>
<dbReference type="PROSITE" id="PS50088">
    <property type="entry name" value="ANK_REPEAT"/>
    <property type="match status" value="2"/>
</dbReference>
<feature type="transmembrane region" description="Helical" evidence="2">
    <location>
        <begin position="434"/>
        <end position="454"/>
    </location>
</feature>
<evidence type="ECO:0000313" key="5">
    <source>
        <dbReference type="Proteomes" id="UP000436088"/>
    </source>
</evidence>
<protein>
    <submittedName>
        <fullName evidence="4">Ankyrin repeat protein</fullName>
    </submittedName>
</protein>
<dbReference type="InterPro" id="IPR002110">
    <property type="entry name" value="Ankyrin_rpt"/>
</dbReference>
<feature type="transmembrane region" description="Helical" evidence="2">
    <location>
        <begin position="347"/>
        <end position="363"/>
    </location>
</feature>
<feature type="transmembrane region" description="Helical" evidence="2">
    <location>
        <begin position="375"/>
        <end position="399"/>
    </location>
</feature>
<feature type="domain" description="PGG" evidence="3">
    <location>
        <begin position="275"/>
        <end position="360"/>
    </location>
</feature>
<dbReference type="EMBL" id="VEPZ02001530">
    <property type="protein sequence ID" value="KAE8669235.1"/>
    <property type="molecule type" value="Genomic_DNA"/>
</dbReference>
<gene>
    <name evidence="4" type="ORF">F3Y22_tig00112249pilonHSYRG00090</name>
</gene>
<dbReference type="InterPro" id="IPR036770">
    <property type="entry name" value="Ankyrin_rpt-contain_sf"/>
</dbReference>
<proteinExistence type="predicted"/>
<dbReference type="SUPFAM" id="SSF48403">
    <property type="entry name" value="Ankyrin repeat"/>
    <property type="match status" value="1"/>
</dbReference>
<reference evidence="4" key="1">
    <citation type="submission" date="2019-09" db="EMBL/GenBank/DDBJ databases">
        <title>Draft genome information of white flower Hibiscus syriacus.</title>
        <authorList>
            <person name="Kim Y.-M."/>
        </authorList>
    </citation>
    <scope>NUCLEOTIDE SEQUENCE [LARGE SCALE GENOMIC DNA]</scope>
    <source>
        <strain evidence="4">YM2019G1</strain>
    </source>
</reference>